<dbReference type="EMBL" id="JAAMPI010000715">
    <property type="protein sequence ID" value="KAF4629136.1"/>
    <property type="molecule type" value="Genomic_DNA"/>
</dbReference>
<organism evidence="1 2">
    <name type="scientific">Cudoniella acicularis</name>
    <dbReference type="NCBI Taxonomy" id="354080"/>
    <lineage>
        <taxon>Eukaryota</taxon>
        <taxon>Fungi</taxon>
        <taxon>Dikarya</taxon>
        <taxon>Ascomycota</taxon>
        <taxon>Pezizomycotina</taxon>
        <taxon>Leotiomycetes</taxon>
        <taxon>Helotiales</taxon>
        <taxon>Tricladiaceae</taxon>
        <taxon>Cudoniella</taxon>
    </lineage>
</organism>
<comment type="caution">
    <text evidence="1">The sequence shown here is derived from an EMBL/GenBank/DDBJ whole genome shotgun (WGS) entry which is preliminary data.</text>
</comment>
<evidence type="ECO:0000313" key="1">
    <source>
        <dbReference type="EMBL" id="KAF4629136.1"/>
    </source>
</evidence>
<dbReference type="Proteomes" id="UP000566819">
    <property type="component" value="Unassembled WGS sequence"/>
</dbReference>
<name>A0A8H4RI47_9HELO</name>
<proteinExistence type="predicted"/>
<evidence type="ECO:0000313" key="2">
    <source>
        <dbReference type="Proteomes" id="UP000566819"/>
    </source>
</evidence>
<keyword evidence="2" id="KW-1185">Reference proteome</keyword>
<protein>
    <submittedName>
        <fullName evidence="1">Uncharacterized protein</fullName>
    </submittedName>
</protein>
<gene>
    <name evidence="1" type="ORF">G7Y89_g9012</name>
</gene>
<accession>A0A8H4RI47</accession>
<dbReference type="AlphaFoldDB" id="A0A8H4RI47"/>
<sequence>MLRKRMLLKCPNSNALIKRSLLGERMFFLPDTIFKLAIMLREGVLLVFSHANEAAYLEHPLPRVIVKYTHFVQYFQAMLRQGMFVKLAFSNIISEQLKYALHNLDNVREFIEYKTVLWKGVFFKLSNAIFKHKALLWQRMLLKLSFSNTILNKQFKHALHNIEHKTLLWKRVLFKLTNSLLELSFPNTIYK</sequence>
<reference evidence="1 2" key="1">
    <citation type="submission" date="2020-03" db="EMBL/GenBank/DDBJ databases">
        <title>Draft Genome Sequence of Cudoniella acicularis.</title>
        <authorList>
            <person name="Buettner E."/>
            <person name="Kellner H."/>
        </authorList>
    </citation>
    <scope>NUCLEOTIDE SEQUENCE [LARGE SCALE GENOMIC DNA]</scope>
    <source>
        <strain evidence="1 2">DSM 108380</strain>
    </source>
</reference>